<gene>
    <name evidence="1" type="ORF">E0F91_14770</name>
</gene>
<dbReference type="RefSeq" id="WP_132067216.1">
    <property type="nucleotide sequence ID" value="NZ_SMFN01000021.1"/>
</dbReference>
<protein>
    <recommendedName>
        <fullName evidence="3">Lipoprotein</fullName>
    </recommendedName>
</protein>
<comment type="caution">
    <text evidence="1">The sequence shown here is derived from an EMBL/GenBank/DDBJ whole genome shotgun (WGS) entry which is preliminary data.</text>
</comment>
<dbReference type="EMBL" id="SMFN01000021">
    <property type="protein sequence ID" value="TDE01386.1"/>
    <property type="molecule type" value="Genomic_DNA"/>
</dbReference>
<dbReference type="OrthoDB" id="1347074at2"/>
<name>A0A4R5CMZ5_9FLAO</name>
<accession>A0A4R5CMZ5</accession>
<dbReference type="AlphaFoldDB" id="A0A4R5CMZ5"/>
<keyword evidence="2" id="KW-1185">Reference proteome</keyword>
<proteinExistence type="predicted"/>
<sequence length="184" mass="21656">MKNFLFLGLFFILYGCVTEQKKTNPNDFLTKEEQAKFKFSIVRYYDDLAPKATHETKFDTIFDSYYKKKSNASDLLFYYFDNEKKTAYFAITKIAPSLQVKKVATVGSVTYNDTKAIETYEEKFRTWKMPVAELQQKTAMLFSKFIEGEDLSEYYTINSKGAFIIEFPDEVTQYDVKSRKWVTK</sequence>
<dbReference type="PROSITE" id="PS51257">
    <property type="entry name" value="PROKAR_LIPOPROTEIN"/>
    <property type="match status" value="1"/>
</dbReference>
<dbReference type="Proteomes" id="UP000294644">
    <property type="component" value="Unassembled WGS sequence"/>
</dbReference>
<evidence type="ECO:0008006" key="3">
    <source>
        <dbReference type="Google" id="ProtNLM"/>
    </source>
</evidence>
<evidence type="ECO:0000313" key="2">
    <source>
        <dbReference type="Proteomes" id="UP000294644"/>
    </source>
</evidence>
<evidence type="ECO:0000313" key="1">
    <source>
        <dbReference type="EMBL" id="TDE01386.1"/>
    </source>
</evidence>
<organism evidence="1 2">
    <name type="scientific">Flavobacterium sandaracinum</name>
    <dbReference type="NCBI Taxonomy" id="2541733"/>
    <lineage>
        <taxon>Bacteria</taxon>
        <taxon>Pseudomonadati</taxon>
        <taxon>Bacteroidota</taxon>
        <taxon>Flavobacteriia</taxon>
        <taxon>Flavobacteriales</taxon>
        <taxon>Flavobacteriaceae</taxon>
        <taxon>Flavobacterium</taxon>
    </lineage>
</organism>
<reference evidence="1 2" key="1">
    <citation type="submission" date="2019-03" db="EMBL/GenBank/DDBJ databases">
        <title>Flavobacterium LB-D12 sp. nov., isolated from arctic soil.</title>
        <authorList>
            <person name="Chaudhary D.K."/>
        </authorList>
    </citation>
    <scope>NUCLEOTIDE SEQUENCE [LARGE SCALE GENOMIC DNA]</scope>
    <source>
        <strain evidence="1 2">LB-D12</strain>
    </source>
</reference>